<dbReference type="AlphaFoldDB" id="A0A2J8A9Y7"/>
<sequence>MEPDRGRAAHIGAMGARAQRPAPGSWLLLALLAAAACVCSSEDPAVGGLPGGLPVGGVPRTGRRGRPHHYAFFSEKAPCAVLQRSYVPSPLETKWVEAAAAWKAAGNGDVHDMTPYCSLLVETLPAIQRMLALVSQLMAGNSTLSDAADADSVLSHFVVTLQCGPYELVVKEHIESLVAALRHPFAIDCPAGSSAAAALPPKADLFDKGYVLLASWAGQDCCWKSTVDSRSQLSDSMAMFQQLRALGIRSHYWQ</sequence>
<proteinExistence type="predicted"/>
<dbReference type="EMBL" id="PGGS01000094">
    <property type="protein sequence ID" value="PNH09344.1"/>
    <property type="molecule type" value="Genomic_DNA"/>
</dbReference>
<evidence type="ECO:0000313" key="2">
    <source>
        <dbReference type="EMBL" id="PNH09344.1"/>
    </source>
</evidence>
<comment type="caution">
    <text evidence="2">The sequence shown here is derived from an EMBL/GenBank/DDBJ whole genome shotgun (WGS) entry which is preliminary data.</text>
</comment>
<name>A0A2J8A9Y7_9CHLO</name>
<reference evidence="2 3" key="1">
    <citation type="journal article" date="2017" name="Mol. Biol. Evol.">
        <title>The 4-celled Tetrabaena socialis nuclear genome reveals the essential components for genetic control of cell number at the origin of multicellularity in the volvocine lineage.</title>
        <authorList>
            <person name="Featherston J."/>
            <person name="Arakaki Y."/>
            <person name="Hanschen E.R."/>
            <person name="Ferris P.J."/>
            <person name="Michod R.E."/>
            <person name="Olson B.J.S.C."/>
            <person name="Nozaki H."/>
            <person name="Durand P.M."/>
        </authorList>
    </citation>
    <scope>NUCLEOTIDE SEQUENCE [LARGE SCALE GENOMIC DNA]</scope>
    <source>
        <strain evidence="2 3">NIES-571</strain>
    </source>
</reference>
<organism evidence="2 3">
    <name type="scientific">Tetrabaena socialis</name>
    <dbReference type="NCBI Taxonomy" id="47790"/>
    <lineage>
        <taxon>Eukaryota</taxon>
        <taxon>Viridiplantae</taxon>
        <taxon>Chlorophyta</taxon>
        <taxon>core chlorophytes</taxon>
        <taxon>Chlorophyceae</taxon>
        <taxon>CS clade</taxon>
        <taxon>Chlamydomonadales</taxon>
        <taxon>Tetrabaenaceae</taxon>
        <taxon>Tetrabaena</taxon>
    </lineage>
</organism>
<dbReference type="OrthoDB" id="521976at2759"/>
<protein>
    <submittedName>
        <fullName evidence="2">Uncharacterized protein</fullName>
    </submittedName>
</protein>
<evidence type="ECO:0000313" key="3">
    <source>
        <dbReference type="Proteomes" id="UP000236333"/>
    </source>
</evidence>
<keyword evidence="1" id="KW-0732">Signal</keyword>
<evidence type="ECO:0000256" key="1">
    <source>
        <dbReference type="SAM" id="SignalP"/>
    </source>
</evidence>
<accession>A0A2J8A9Y7</accession>
<keyword evidence="3" id="KW-1185">Reference proteome</keyword>
<gene>
    <name evidence="2" type="ORF">TSOC_004035</name>
</gene>
<feature type="signal peptide" evidence="1">
    <location>
        <begin position="1"/>
        <end position="41"/>
    </location>
</feature>
<feature type="chain" id="PRO_5014334867" evidence="1">
    <location>
        <begin position="42"/>
        <end position="254"/>
    </location>
</feature>
<dbReference type="Proteomes" id="UP000236333">
    <property type="component" value="Unassembled WGS sequence"/>
</dbReference>